<sequence length="47" mass="5196">GLGYLPAELAEVGREFTMEYFDEPFPIIVEAVGYGALYDPDNTLPKS</sequence>
<proteinExistence type="predicted"/>
<gene>
    <name evidence="1" type="ORF">S01H4_49945</name>
</gene>
<organism evidence="1">
    <name type="scientific">marine sediment metagenome</name>
    <dbReference type="NCBI Taxonomy" id="412755"/>
    <lineage>
        <taxon>unclassified sequences</taxon>
        <taxon>metagenomes</taxon>
        <taxon>ecological metagenomes</taxon>
    </lineage>
</organism>
<evidence type="ECO:0000313" key="1">
    <source>
        <dbReference type="EMBL" id="GAG90108.1"/>
    </source>
</evidence>
<feature type="non-terminal residue" evidence="1">
    <location>
        <position position="1"/>
    </location>
</feature>
<accession>X1C0W7</accession>
<dbReference type="AlphaFoldDB" id="X1C0W7"/>
<name>X1C0W7_9ZZZZ</name>
<reference evidence="1" key="1">
    <citation type="journal article" date="2014" name="Front. Microbiol.">
        <title>High frequency of phylogenetically diverse reductive dehalogenase-homologous genes in deep subseafloor sedimentary metagenomes.</title>
        <authorList>
            <person name="Kawai M."/>
            <person name="Futagami T."/>
            <person name="Toyoda A."/>
            <person name="Takaki Y."/>
            <person name="Nishi S."/>
            <person name="Hori S."/>
            <person name="Arai W."/>
            <person name="Tsubouchi T."/>
            <person name="Morono Y."/>
            <person name="Uchiyama I."/>
            <person name="Ito T."/>
            <person name="Fujiyama A."/>
            <person name="Inagaki F."/>
            <person name="Takami H."/>
        </authorList>
    </citation>
    <scope>NUCLEOTIDE SEQUENCE</scope>
    <source>
        <strain evidence="1">Expedition CK06-06</strain>
    </source>
</reference>
<protein>
    <submittedName>
        <fullName evidence="1">Uncharacterized protein</fullName>
    </submittedName>
</protein>
<comment type="caution">
    <text evidence="1">The sequence shown here is derived from an EMBL/GenBank/DDBJ whole genome shotgun (WGS) entry which is preliminary data.</text>
</comment>
<dbReference type="EMBL" id="BART01028304">
    <property type="protein sequence ID" value="GAG90108.1"/>
    <property type="molecule type" value="Genomic_DNA"/>
</dbReference>